<organism evidence="2 3">
    <name type="scientific">Aromia moschata</name>
    <dbReference type="NCBI Taxonomy" id="1265417"/>
    <lineage>
        <taxon>Eukaryota</taxon>
        <taxon>Metazoa</taxon>
        <taxon>Ecdysozoa</taxon>
        <taxon>Arthropoda</taxon>
        <taxon>Hexapoda</taxon>
        <taxon>Insecta</taxon>
        <taxon>Pterygota</taxon>
        <taxon>Neoptera</taxon>
        <taxon>Endopterygota</taxon>
        <taxon>Coleoptera</taxon>
        <taxon>Polyphaga</taxon>
        <taxon>Cucujiformia</taxon>
        <taxon>Chrysomeloidea</taxon>
        <taxon>Cerambycidae</taxon>
        <taxon>Cerambycinae</taxon>
        <taxon>Callichromatini</taxon>
        <taxon>Aromia</taxon>
    </lineage>
</organism>
<feature type="region of interest" description="Disordered" evidence="1">
    <location>
        <begin position="1"/>
        <end position="40"/>
    </location>
</feature>
<gene>
    <name evidence="2" type="ORF">NQ318_017352</name>
</gene>
<name>A0AAV8XAW6_9CUCU</name>
<evidence type="ECO:0000256" key="1">
    <source>
        <dbReference type="SAM" id="MobiDB-lite"/>
    </source>
</evidence>
<accession>A0AAV8XAW6</accession>
<dbReference type="EMBL" id="JAPWTK010000860">
    <property type="protein sequence ID" value="KAJ8935614.1"/>
    <property type="molecule type" value="Genomic_DNA"/>
</dbReference>
<evidence type="ECO:0000313" key="3">
    <source>
        <dbReference type="Proteomes" id="UP001162162"/>
    </source>
</evidence>
<dbReference type="AlphaFoldDB" id="A0AAV8XAW6"/>
<evidence type="ECO:0000313" key="2">
    <source>
        <dbReference type="EMBL" id="KAJ8935614.1"/>
    </source>
</evidence>
<reference evidence="2" key="1">
    <citation type="journal article" date="2023" name="Insect Mol. Biol.">
        <title>Genome sequencing provides insights into the evolution of gene families encoding plant cell wall-degrading enzymes in longhorned beetles.</title>
        <authorList>
            <person name="Shin N.R."/>
            <person name="Okamura Y."/>
            <person name="Kirsch R."/>
            <person name="Pauchet Y."/>
        </authorList>
    </citation>
    <scope>NUCLEOTIDE SEQUENCE</scope>
    <source>
        <strain evidence="2">AMC_N1</strain>
    </source>
</reference>
<comment type="caution">
    <text evidence="2">The sequence shown here is derived from an EMBL/GenBank/DDBJ whole genome shotgun (WGS) entry which is preliminary data.</text>
</comment>
<dbReference type="Proteomes" id="UP001162162">
    <property type="component" value="Unassembled WGS sequence"/>
</dbReference>
<proteinExistence type="predicted"/>
<keyword evidence="3" id="KW-1185">Reference proteome</keyword>
<sequence length="85" mass="9348">MAEESLIINGSVEAIGSGSVGSSEPESQTMPGLHRKTSNQSRTTSDCYLKMIVLKSVLMLDHQAFGTAGFLDYWKSTVLQWRSHN</sequence>
<protein>
    <submittedName>
        <fullName evidence="2">Uncharacterized protein</fullName>
    </submittedName>
</protein>